<organism evidence="1 2">
    <name type="scientific">Streptomyces longwoodensis</name>
    <dbReference type="NCBI Taxonomy" id="68231"/>
    <lineage>
        <taxon>Bacteria</taxon>
        <taxon>Bacillati</taxon>
        <taxon>Actinomycetota</taxon>
        <taxon>Actinomycetes</taxon>
        <taxon>Kitasatosporales</taxon>
        <taxon>Streptomycetaceae</taxon>
        <taxon>Streptomyces</taxon>
    </lineage>
</organism>
<dbReference type="EMBL" id="LMWS01000008">
    <property type="protein sequence ID" value="KUN40428.1"/>
    <property type="molecule type" value="Genomic_DNA"/>
</dbReference>
<dbReference type="Proteomes" id="UP000053271">
    <property type="component" value="Unassembled WGS sequence"/>
</dbReference>
<reference evidence="1 2" key="1">
    <citation type="submission" date="2015-10" db="EMBL/GenBank/DDBJ databases">
        <title>Draft genome sequence of Streptomyces longwoodensis DSM 41677, type strain for the species Streptomyces longwoodensis.</title>
        <authorList>
            <person name="Ruckert C."/>
            <person name="Winkler A."/>
            <person name="Kalinowski J."/>
            <person name="Kampfer P."/>
            <person name="Glaeser S."/>
        </authorList>
    </citation>
    <scope>NUCLEOTIDE SEQUENCE [LARGE SCALE GENOMIC DNA]</scope>
    <source>
        <strain evidence="1 2">DSM 41677</strain>
    </source>
</reference>
<dbReference type="RefSeq" id="WP_067230055.1">
    <property type="nucleotide sequence ID" value="NZ_KQ948550.1"/>
</dbReference>
<protein>
    <submittedName>
        <fullName evidence="1">Uncharacterized protein</fullName>
    </submittedName>
</protein>
<keyword evidence="2" id="KW-1185">Reference proteome</keyword>
<accession>A0A101R2E1</accession>
<sequence>MQSSAENIDVVLRIVDTMVAYRKAHGGLPADTDGLEDMAVAIVEALERDDFRIVDVFSSSRTETPTSEPA</sequence>
<evidence type="ECO:0000313" key="2">
    <source>
        <dbReference type="Proteomes" id="UP000053271"/>
    </source>
</evidence>
<dbReference type="GeneID" id="91424399"/>
<name>A0A101R2E1_9ACTN</name>
<proteinExistence type="predicted"/>
<gene>
    <name evidence="1" type="ORF">AQJ30_07205</name>
</gene>
<dbReference type="AlphaFoldDB" id="A0A101R2E1"/>
<comment type="caution">
    <text evidence="1">The sequence shown here is derived from an EMBL/GenBank/DDBJ whole genome shotgun (WGS) entry which is preliminary data.</text>
</comment>
<evidence type="ECO:0000313" key="1">
    <source>
        <dbReference type="EMBL" id="KUN40428.1"/>
    </source>
</evidence>